<evidence type="ECO:0000256" key="1">
    <source>
        <dbReference type="ARBA" id="ARBA00011053"/>
    </source>
</evidence>
<evidence type="ECO:0000256" key="5">
    <source>
        <dbReference type="ARBA" id="ARBA00022705"/>
    </source>
</evidence>
<keyword evidence="7 16" id="KW-0378">Hydrolase</keyword>
<dbReference type="GO" id="GO:0006261">
    <property type="term" value="P:DNA-templated DNA replication"/>
    <property type="evidence" value="ECO:0007669"/>
    <property type="project" value="UniProtKB-UniRule"/>
</dbReference>
<evidence type="ECO:0000256" key="3">
    <source>
        <dbReference type="ARBA" id="ARBA00022679"/>
    </source>
</evidence>
<dbReference type="InterPro" id="IPR003587">
    <property type="entry name" value="Hint_dom_N"/>
</dbReference>
<keyword evidence="12 16" id="KW-0238">DNA-binding</keyword>
<evidence type="ECO:0000256" key="16">
    <source>
        <dbReference type="HAMAP-Rule" id="MF_00324"/>
    </source>
</evidence>
<evidence type="ECO:0000256" key="15">
    <source>
        <dbReference type="ARBA" id="ARBA00049244"/>
    </source>
</evidence>
<dbReference type="InterPro" id="IPR056171">
    <property type="entry name" value="PolC_DP2_central_dom"/>
</dbReference>
<dbReference type="GO" id="GO:0008310">
    <property type="term" value="F:single-stranded DNA 3'-5' DNA exonuclease activity"/>
    <property type="evidence" value="ECO:0007669"/>
    <property type="project" value="UniProtKB-EC"/>
</dbReference>
<dbReference type="InterPro" id="IPR016033">
    <property type="entry name" value="PolC_DP2_N"/>
</dbReference>
<dbReference type="EC" id="3.1.11.1" evidence="16"/>
<sequence length="1606" mass="180989">MKFTASDTMLAYFNTLESELNRAIALANRARANGADPRPEIEIPIAKDLADRVEKLIGVEGVAKRLRELEMTMSREEAALQVGLDVAGGKISSFESKKDAIDKAVRVAVAVLTEGVVAAPIEGIARIDLSKNDDGSDYIRIYYSGPIRSAGGTAQALSVLAADYVRRSLGISPFIPRPEEVERYVEEITAYRRVANLQYLPSDNEIRLIVKNCPICIDGEPTEEAEVEGRRDLPRIETNRIRGGMALVIAEGIALKAPKVKKHVDKLRLDGWDWLDKFNVTVKSDDTSAVLKPKDKYLQDLIAGRPVFSYPSMPGGFRLRYGRSRNTSFAAAGISPATMVIMADFIAAGTQIKVERPGKAAGIAPVDTIEGPTVRLLNGDVLRVDTQEEALRIRQSVQVILDIGELLINFGDFLENNHPLAPSSYCYEWWIQELGARTSIEPGDLKNPDQKTALSLSDTYAVPLHPKYTYLWHDISIEQYIELAEYIQKNGIYAEIVSFPLDDKIKDILEILLVPHKVRDRQIHIEEPLPLLRCLGLDCSLNKTWTEPESNIMDTVSKVSGITIRKRAPTRIGGRMGRPEKSDKREMRPAPHVLFPIGEAGGRRRSLKSAKDYVDNGEEKNSEFRVGLSVQKEKIGTITVQAGERICPLCKIRTFKNRCKCGEFTHLLLRCPSCNIEVNKPLCPKCKKETTSVTEMDIDFKSEYQLALSNVGERDVFESIKGVLGLTSKHKTPEPLEKGILRAKHDIVMFKDGTVRYDLSDLPLTHIRPDEIGVTVEKLKQLGYMYDIHGKPLAEKNQVLELKVQDIIVSKDCAEYLLKTAGFIDDLLTKYYKVEPYYSLGSIDDLIGELVIGLAPHTSAGVLGRLVGFTSASVGYAHPFFHAAKRRNCFHGDEKLLIYRGDGFELLTIRELVEHGLTGKREKDDFGTEYKEIQGLKTFAFNIKTKKFELADITHVSKHIPPEKLIEIKTKSGRKIIVTKDHPFPDKSGIKVRAEYADELLIPWNLKRPPVETKENIDLLSISDAEDIMIRTESDVFEENVPLSQISKNLGMSYKTFTNYIYRKSYPLELVNRFNPDVIDTGNYLIGSRRDKVSIKPSITVDEDFLSLLGFYLAEGFIKKNQINCHQVSVTATKEWTKRILKEKINAVFGLCPSISGNHVTICSRFVYELFEKLKVGKDAKTKRVPNFVYSLPEDKISAFLRGYFTGDGSCSLQSTLEVNLTSVNKWLIDGVSFLLMFSGIKHSIYEEERAVKSNLILKFYGKPKLIHSYKIRIYGSEARRFIEDIGFLGEKQKHAEELLKKWLAKKGRSRTCFDEDVFIDKVVERKEISSQDKYVYNLTVDTHHSLICSGITTFQCDGDEDCVMLLMDGLLNFSRSYLPDKRGGQMDAPLVLTSRIDPNEVDKEAHNIDVLFQYPLEFYEATLEYKNPKDLARLIDTVSGRLGTPGQYEGFGFTHDTTNIAAGPKNSAYKTLGSMIEKMDAQLALARKIKAVDAQDVAERIINSHFLPDLIGNLRQFSKQKVRCTKCNAKYRRPPLRGNCSKCGGNIVLTVHEGSVRKYLETSIRIADEYNVRKYTKQRLELLELEMRSLFESDKVKQKGLADFM</sequence>
<evidence type="ECO:0000256" key="11">
    <source>
        <dbReference type="ARBA" id="ARBA00023000"/>
    </source>
</evidence>
<dbReference type="SMART" id="SM00306">
    <property type="entry name" value="HintN"/>
    <property type="match status" value="1"/>
</dbReference>
<dbReference type="InterPro" id="IPR036844">
    <property type="entry name" value="Hint_dom_sf"/>
</dbReference>
<dbReference type="SMART" id="SM00305">
    <property type="entry name" value="HintC"/>
    <property type="match status" value="1"/>
</dbReference>
<dbReference type="Pfam" id="PF24846">
    <property type="entry name" value="PolC_DP2_cat"/>
    <property type="match status" value="2"/>
</dbReference>
<dbReference type="GO" id="GO:0016539">
    <property type="term" value="P:intein-mediated protein splicing"/>
    <property type="evidence" value="ECO:0007669"/>
    <property type="project" value="InterPro"/>
</dbReference>
<keyword evidence="10 16" id="KW-0239">DNA-directed DNA polymerase</keyword>
<dbReference type="RefSeq" id="WP_048089107.1">
    <property type="nucleotide sequence ID" value="NZ_JMIY01000001.1"/>
</dbReference>
<dbReference type="PATRIC" id="fig|1392998.3.peg.304"/>
<dbReference type="InterPro" id="IPR004475">
    <property type="entry name" value="PolC_DP2"/>
</dbReference>
<dbReference type="InterPro" id="IPR054475">
    <property type="entry name" value="Znf-DPOE"/>
</dbReference>
<dbReference type="Pfam" id="PF03833">
    <property type="entry name" value="PolC_DP2_N"/>
    <property type="match status" value="1"/>
</dbReference>
<dbReference type="PROSITE" id="PS50817">
    <property type="entry name" value="INTEIN_N_TER"/>
    <property type="match status" value="1"/>
</dbReference>
<dbReference type="GO" id="GO:0004519">
    <property type="term" value="F:endonuclease activity"/>
    <property type="evidence" value="ECO:0007669"/>
    <property type="project" value="InterPro"/>
</dbReference>
<dbReference type="InterPro" id="IPR056172">
    <property type="entry name" value="PolC_DP2_cat_dom"/>
</dbReference>
<keyword evidence="3 16" id="KW-0808">Transferase</keyword>
<evidence type="ECO:0000256" key="8">
    <source>
        <dbReference type="ARBA" id="ARBA00022813"/>
    </source>
</evidence>
<dbReference type="Gene3D" id="3.10.28.10">
    <property type="entry name" value="Homing endonucleases"/>
    <property type="match status" value="1"/>
</dbReference>
<evidence type="ECO:0000256" key="12">
    <source>
        <dbReference type="ARBA" id="ARBA00023125"/>
    </source>
</evidence>
<dbReference type="Pfam" id="PF24844">
    <property type="entry name" value="PolC_DP2_central"/>
    <property type="match status" value="1"/>
</dbReference>
<dbReference type="InterPro" id="IPR027434">
    <property type="entry name" value="Homing_endonucl"/>
</dbReference>
<dbReference type="Proteomes" id="UP000027153">
    <property type="component" value="Unassembled WGS sequence"/>
</dbReference>
<dbReference type="InterPro" id="IPR004042">
    <property type="entry name" value="Intein_endonuc_central"/>
</dbReference>
<evidence type="ECO:0000256" key="4">
    <source>
        <dbReference type="ARBA" id="ARBA00022695"/>
    </source>
</evidence>
<dbReference type="Gene3D" id="2.170.16.10">
    <property type="entry name" value="Hedgehog/Intein (Hint) domain"/>
    <property type="match status" value="1"/>
</dbReference>
<evidence type="ECO:0000313" key="19">
    <source>
        <dbReference type="Proteomes" id="UP000027153"/>
    </source>
</evidence>
<name>A0A062VD82_9EURY</name>
<evidence type="ECO:0000256" key="9">
    <source>
        <dbReference type="ARBA" id="ARBA00022839"/>
    </source>
</evidence>
<evidence type="ECO:0000256" key="7">
    <source>
        <dbReference type="ARBA" id="ARBA00022801"/>
    </source>
</evidence>
<dbReference type="InterPro" id="IPR006141">
    <property type="entry name" value="Intein_N"/>
</dbReference>
<comment type="similarity">
    <text evidence="1 16">Belongs to the archaeal DNA polymerase II family.</text>
</comment>
<keyword evidence="11" id="KW-0651">Protein splicing</keyword>
<evidence type="ECO:0000256" key="10">
    <source>
        <dbReference type="ARBA" id="ARBA00022932"/>
    </source>
</evidence>
<evidence type="ECO:0000256" key="13">
    <source>
        <dbReference type="ARBA" id="ARBA00023268"/>
    </source>
</evidence>
<dbReference type="InterPro" id="IPR004860">
    <property type="entry name" value="LAGLIDADG_dom"/>
</dbReference>
<comment type="catalytic activity">
    <reaction evidence="15 16">
        <text>DNA(n) + a 2'-deoxyribonucleoside 5'-triphosphate = DNA(n+1) + diphosphate</text>
        <dbReference type="Rhea" id="RHEA:22508"/>
        <dbReference type="Rhea" id="RHEA-COMP:17339"/>
        <dbReference type="Rhea" id="RHEA-COMP:17340"/>
        <dbReference type="ChEBI" id="CHEBI:33019"/>
        <dbReference type="ChEBI" id="CHEBI:61560"/>
        <dbReference type="ChEBI" id="CHEBI:173112"/>
        <dbReference type="EC" id="2.7.7.7"/>
    </reaction>
</comment>
<evidence type="ECO:0000256" key="14">
    <source>
        <dbReference type="ARBA" id="ARBA00025068"/>
    </source>
</evidence>
<keyword evidence="8" id="KW-0068">Autocatalytic cleavage</keyword>
<dbReference type="PANTHER" id="PTHR42210:SF1">
    <property type="entry name" value="DNA POLYMERASE II LARGE SUBUNIT"/>
    <property type="match status" value="1"/>
</dbReference>
<keyword evidence="13 16" id="KW-0511">Multifunctional enzyme</keyword>
<keyword evidence="5 16" id="KW-0235">DNA replication</keyword>
<keyword evidence="4 16" id="KW-0548">Nucleotidyltransferase</keyword>
<dbReference type="SUPFAM" id="SSF55608">
    <property type="entry name" value="Homing endonucleases"/>
    <property type="match status" value="1"/>
</dbReference>
<dbReference type="PRINTS" id="PR00379">
    <property type="entry name" value="INTEIN"/>
</dbReference>
<keyword evidence="19" id="KW-1185">Reference proteome</keyword>
<comment type="subunit">
    <text evidence="2 16">Heterodimer of a large subunit and a small subunit.</text>
</comment>
<evidence type="ECO:0000313" key="18">
    <source>
        <dbReference type="EMBL" id="KCZ73624.1"/>
    </source>
</evidence>
<dbReference type="PANTHER" id="PTHR42210">
    <property type="entry name" value="DNA POLYMERASE II LARGE SUBUNIT"/>
    <property type="match status" value="1"/>
</dbReference>
<comment type="caution">
    <text evidence="18">The sequence shown here is derived from an EMBL/GenBank/DDBJ whole genome shotgun (WGS) entry which is preliminary data.</text>
</comment>
<reference evidence="18 19" key="1">
    <citation type="journal article" date="2013" name="Nature">
        <title>Anaerobic oxidation of methane coupled to nitrate reduction in a novel archaeal lineage.</title>
        <authorList>
            <person name="Haroon M.F."/>
            <person name="Hu S."/>
            <person name="Shi Y."/>
            <person name="Imelfort M."/>
            <person name="Keller J."/>
            <person name="Hugenholtz P."/>
            <person name="Yuan Z."/>
            <person name="Tyson G.W."/>
        </authorList>
    </citation>
    <scope>NUCLEOTIDE SEQUENCE [LARGE SCALE GENOMIC DNA]</scope>
    <source>
        <strain evidence="18 19">ANME-2d</strain>
    </source>
</reference>
<dbReference type="EC" id="2.7.7.7" evidence="16"/>
<comment type="function">
    <text evidence="14 16">Possesses two activities: a DNA synthesis (polymerase) and an exonucleolytic activity that degrades single-stranded DNA in the 3'- to 5'-direction. Has a template-primer preference which is characteristic of a replicative DNA polymerase.</text>
</comment>
<feature type="domain" description="DOD-type homing endonuclease" evidence="17">
    <location>
        <begin position="1108"/>
        <end position="1241"/>
    </location>
</feature>
<dbReference type="SUPFAM" id="SSF51294">
    <property type="entry name" value="Hedgehog/intein (Hint) domain"/>
    <property type="match status" value="1"/>
</dbReference>
<dbReference type="HAMAP" id="MF_00324">
    <property type="entry name" value="DNApol_II_L_arch"/>
    <property type="match status" value="1"/>
</dbReference>
<dbReference type="Pfam" id="PF14528">
    <property type="entry name" value="LAGLIDADG_3"/>
    <property type="match status" value="1"/>
</dbReference>
<organism evidence="18 19">
    <name type="scientific">Candidatus Methanoperedens nitratireducens</name>
    <dbReference type="NCBI Taxonomy" id="1392998"/>
    <lineage>
        <taxon>Archaea</taxon>
        <taxon>Methanobacteriati</taxon>
        <taxon>Methanobacteriota</taxon>
        <taxon>Stenosarchaea group</taxon>
        <taxon>Methanomicrobia</taxon>
        <taxon>Methanosarcinales</taxon>
        <taxon>ANME-2 cluster</taxon>
        <taxon>Candidatus Methanoperedentaceae</taxon>
        <taxon>Candidatus Methanoperedens</taxon>
    </lineage>
</organism>
<dbReference type="InterPro" id="IPR006142">
    <property type="entry name" value="INTEIN"/>
</dbReference>
<dbReference type="NCBIfam" id="TIGR00354">
    <property type="entry name" value="polC"/>
    <property type="match status" value="1"/>
</dbReference>
<evidence type="ECO:0000256" key="6">
    <source>
        <dbReference type="ARBA" id="ARBA00022722"/>
    </source>
</evidence>
<keyword evidence="6 16" id="KW-0540">Nuclease</keyword>
<dbReference type="CDD" id="cd00081">
    <property type="entry name" value="Hint"/>
    <property type="match status" value="1"/>
</dbReference>
<dbReference type="InterPro" id="IPR003586">
    <property type="entry name" value="Hint_dom_C"/>
</dbReference>
<dbReference type="Pfam" id="PF22912">
    <property type="entry name" value="zf-DPOE"/>
    <property type="match status" value="1"/>
</dbReference>
<dbReference type="GO" id="GO:0003677">
    <property type="term" value="F:DNA binding"/>
    <property type="evidence" value="ECO:0007669"/>
    <property type="project" value="UniProtKB-UniRule"/>
</dbReference>
<gene>
    <name evidence="16" type="primary">polC</name>
    <name evidence="18" type="ORF">ANME2D_00695</name>
</gene>
<dbReference type="GO" id="GO:0003887">
    <property type="term" value="F:DNA-directed DNA polymerase activity"/>
    <property type="evidence" value="ECO:0007669"/>
    <property type="project" value="UniProtKB-UniRule"/>
</dbReference>
<dbReference type="NCBIfam" id="NF003103">
    <property type="entry name" value="PRK04023.1"/>
    <property type="match status" value="1"/>
</dbReference>
<dbReference type="NCBIfam" id="TIGR01445">
    <property type="entry name" value="intein_Nterm"/>
    <property type="match status" value="1"/>
</dbReference>
<dbReference type="EMBL" id="JMIY01000001">
    <property type="protein sequence ID" value="KCZ73624.1"/>
    <property type="molecule type" value="Genomic_DNA"/>
</dbReference>
<evidence type="ECO:0000259" key="17">
    <source>
        <dbReference type="PROSITE" id="PS50819"/>
    </source>
</evidence>
<accession>A0A062VD82</accession>
<dbReference type="PROSITE" id="PS50819">
    <property type="entry name" value="INTEIN_ENDONUCLEASE"/>
    <property type="match status" value="1"/>
</dbReference>
<keyword evidence="9 16" id="KW-0269">Exonuclease</keyword>
<dbReference type="Pfam" id="PF14890">
    <property type="entry name" value="Intein_splicing"/>
    <property type="match status" value="1"/>
</dbReference>
<protein>
    <recommendedName>
        <fullName evidence="16">DNA polymerase II large subunit</fullName>
        <shortName evidence="16">Pol II</shortName>
        <ecNumber evidence="16">2.7.7.7</ecNumber>
    </recommendedName>
    <alternativeName>
        <fullName evidence="16">Exodeoxyribonuclease large subunit</fullName>
        <ecNumber evidence="16">3.1.11.1</ecNumber>
    </alternativeName>
</protein>
<dbReference type="GO" id="GO:0006308">
    <property type="term" value="P:DNA catabolic process"/>
    <property type="evidence" value="ECO:0007669"/>
    <property type="project" value="UniProtKB-UniRule"/>
</dbReference>
<dbReference type="OrthoDB" id="7529at2157"/>
<comment type="catalytic activity">
    <reaction evidence="16">
        <text>Exonucleolytic cleavage in the 3'- to 5'-direction to yield nucleoside 5'-phosphates.</text>
        <dbReference type="EC" id="3.1.11.1"/>
    </reaction>
</comment>
<evidence type="ECO:0000256" key="2">
    <source>
        <dbReference type="ARBA" id="ARBA00011315"/>
    </source>
</evidence>
<proteinExistence type="inferred from homology"/>